<gene>
    <name evidence="2" type="ORF">ASPCAL11816</name>
</gene>
<reference evidence="3" key="1">
    <citation type="journal article" date="2016" name="Genome Announc.">
        <title>Draft genome sequences of fungus Aspergillus calidoustus.</title>
        <authorList>
            <person name="Horn F."/>
            <person name="Linde J."/>
            <person name="Mattern D.J."/>
            <person name="Walther G."/>
            <person name="Guthke R."/>
            <person name="Scherlach K."/>
            <person name="Martin K."/>
            <person name="Brakhage A.A."/>
            <person name="Petzke L."/>
            <person name="Valiante V."/>
        </authorList>
    </citation>
    <scope>NUCLEOTIDE SEQUENCE [LARGE SCALE GENOMIC DNA]</scope>
    <source>
        <strain evidence="3">SF006504</strain>
    </source>
</reference>
<dbReference type="Pfam" id="PF01636">
    <property type="entry name" value="APH"/>
    <property type="match status" value="1"/>
</dbReference>
<dbReference type="SUPFAM" id="SSF56112">
    <property type="entry name" value="Protein kinase-like (PK-like)"/>
    <property type="match status" value="1"/>
</dbReference>
<dbReference type="OrthoDB" id="2906425at2759"/>
<dbReference type="OMA" id="WPRSPYI"/>
<dbReference type="EMBL" id="CDMC01000012">
    <property type="protein sequence ID" value="CEL08670.1"/>
    <property type="molecule type" value="Genomic_DNA"/>
</dbReference>
<name>A0A0U5GDE3_ASPCI</name>
<dbReference type="PANTHER" id="PTHR21310">
    <property type="entry name" value="AMINOGLYCOSIDE PHOSPHOTRANSFERASE-RELATED-RELATED"/>
    <property type="match status" value="1"/>
</dbReference>
<proteinExistence type="predicted"/>
<dbReference type="InterPro" id="IPR051678">
    <property type="entry name" value="AGP_Transferase"/>
</dbReference>
<protein>
    <recommendedName>
        <fullName evidence="1">Aminoglycoside phosphotransferase domain-containing protein</fullName>
    </recommendedName>
</protein>
<feature type="domain" description="Aminoglycoside phosphotransferase" evidence="1">
    <location>
        <begin position="346"/>
        <end position="542"/>
    </location>
</feature>
<sequence length="559" mass="63947">MTNAELALETITSADLSPTEHLILKHFIESAVDPETAAQYLLSRTRDTADSVENPLGNFKRQWRQLASKLMVLDRIPQHVQDLAFERDGRDFAFRVHPTHVPGSNVEPAYVIPPSMIMDLDPAKDGSLLNILDAFLTSSRVNYLHTLLENETQDDATSLRNVLLLPPSIHNAFRAGHVDISLRSVRPTDWSSAWQDEYLDRCGYEMWKQYPEEPTGLFLGDHTPFRNTLQPFDLSTSNVKGLPLPSNFLIDVHCRFATALHLFSIEDKVNRGWARPSIGLPLFGPVSHAFRSLWLCLPQWLRVSCYNLLAKIGRTLYPLEVNVWSQRLPFGLYMKKCIRAPKNEPNVLKLIEERTTIPAPRLVDTWENENEGVTHILMTRLPGVPIGDVRHLMSYQERDRFADDVRACVEQLRKIPNSAPYLICDSLGGQIADHRLPGNKGGPFKTEDDFNNYLTSHLGEAFSEFVERKNLPVRKHTRFLFTHSDLHHSNLLVENGQLSGIVDWESAGFRPEYREFTKAMYGTTGPGIMRDIWWRAFGRQYESELEVEQQLWYSTPFGV</sequence>
<evidence type="ECO:0000313" key="2">
    <source>
        <dbReference type="EMBL" id="CEL08670.1"/>
    </source>
</evidence>
<dbReference type="InterPro" id="IPR002575">
    <property type="entry name" value="Aminoglycoside_PTrfase"/>
</dbReference>
<evidence type="ECO:0000313" key="3">
    <source>
        <dbReference type="Proteomes" id="UP000054771"/>
    </source>
</evidence>
<dbReference type="PANTHER" id="PTHR21310:SF58">
    <property type="entry name" value="AMINOGLYCOSIDE PHOSPHOTRANSFERASE DOMAIN-CONTAINING PROTEIN"/>
    <property type="match status" value="1"/>
</dbReference>
<evidence type="ECO:0000259" key="1">
    <source>
        <dbReference type="Pfam" id="PF01636"/>
    </source>
</evidence>
<dbReference type="Gene3D" id="3.90.1200.10">
    <property type="match status" value="1"/>
</dbReference>
<dbReference type="CDD" id="cd05120">
    <property type="entry name" value="APH_ChoK_like"/>
    <property type="match status" value="1"/>
</dbReference>
<dbReference type="Proteomes" id="UP000054771">
    <property type="component" value="Unassembled WGS sequence"/>
</dbReference>
<accession>A0A0U5GDE3</accession>
<organism evidence="2 3">
    <name type="scientific">Aspergillus calidoustus</name>
    <dbReference type="NCBI Taxonomy" id="454130"/>
    <lineage>
        <taxon>Eukaryota</taxon>
        <taxon>Fungi</taxon>
        <taxon>Dikarya</taxon>
        <taxon>Ascomycota</taxon>
        <taxon>Pezizomycotina</taxon>
        <taxon>Eurotiomycetes</taxon>
        <taxon>Eurotiomycetidae</taxon>
        <taxon>Eurotiales</taxon>
        <taxon>Aspergillaceae</taxon>
        <taxon>Aspergillus</taxon>
        <taxon>Aspergillus subgen. Nidulantes</taxon>
    </lineage>
</organism>
<dbReference type="InterPro" id="IPR011009">
    <property type="entry name" value="Kinase-like_dom_sf"/>
</dbReference>
<dbReference type="AlphaFoldDB" id="A0A0U5GDE3"/>
<dbReference type="STRING" id="454130.A0A0U5GDE3"/>
<keyword evidence="3" id="KW-1185">Reference proteome</keyword>